<dbReference type="Gene3D" id="1.10.12.10">
    <property type="entry name" value="Lyase 2-enoyl-coa Hydratase, Chain A, domain 2"/>
    <property type="match status" value="1"/>
</dbReference>
<dbReference type="EMBL" id="FMSH01000486">
    <property type="protein sequence ID" value="SCU95960.1"/>
    <property type="molecule type" value="Genomic_DNA"/>
</dbReference>
<name>A0A1K0IQH2_CUPNE</name>
<sequence>MQAQQHSRQVPMRHASLCITDGVAEFTHQRAAARNALSLEMRQDYHDMLDHVEADRAIHATETLAEEARRFARRFLAAPPQALALAKRALNRSFESSYDTVLEREAQGQALASAVPYYAQAVDEFLHGRPARFDWDRDGQG</sequence>
<protein>
    <submittedName>
        <fullName evidence="2">Uncharacterized protein</fullName>
    </submittedName>
</protein>
<dbReference type="InterPro" id="IPR014748">
    <property type="entry name" value="Enoyl-CoA_hydra_C"/>
</dbReference>
<organism evidence="2">
    <name type="scientific">Cupriavidus necator</name>
    <name type="common">Alcaligenes eutrophus</name>
    <name type="synonym">Ralstonia eutropha</name>
    <dbReference type="NCBI Taxonomy" id="106590"/>
    <lineage>
        <taxon>Bacteria</taxon>
        <taxon>Pseudomonadati</taxon>
        <taxon>Pseudomonadota</taxon>
        <taxon>Betaproteobacteria</taxon>
        <taxon>Burkholderiales</taxon>
        <taxon>Burkholderiaceae</taxon>
        <taxon>Cupriavidus</taxon>
    </lineage>
</organism>
<accession>A0A1K0IQH2</accession>
<gene>
    <name evidence="2" type="ORF">CNECB9_5360010</name>
</gene>
<comment type="similarity">
    <text evidence="1">Belongs to the enoyl-CoA hydratase/isomerase family.</text>
</comment>
<evidence type="ECO:0000313" key="2">
    <source>
        <dbReference type="EMBL" id="SCU95960.1"/>
    </source>
</evidence>
<dbReference type="AlphaFoldDB" id="A0A1K0IQH2"/>
<dbReference type="SUPFAM" id="SSF52096">
    <property type="entry name" value="ClpP/crotonase"/>
    <property type="match status" value="2"/>
</dbReference>
<dbReference type="InterPro" id="IPR029045">
    <property type="entry name" value="ClpP/crotonase-like_dom_sf"/>
</dbReference>
<reference evidence="2" key="1">
    <citation type="submission" date="2016-09" db="EMBL/GenBank/DDBJ databases">
        <authorList>
            <person name="Capua I."/>
            <person name="De Benedictis P."/>
            <person name="Joannis T."/>
            <person name="Lombin L.H."/>
            <person name="Cattoli G."/>
        </authorList>
    </citation>
    <scope>NUCLEOTIDE SEQUENCE</scope>
    <source>
        <strain evidence="2">B9</strain>
    </source>
</reference>
<evidence type="ECO:0000256" key="1">
    <source>
        <dbReference type="ARBA" id="ARBA00005254"/>
    </source>
</evidence>
<dbReference type="Gene3D" id="3.30.300.220">
    <property type="match status" value="1"/>
</dbReference>
<dbReference type="RefSeq" id="WP_340529739.1">
    <property type="nucleotide sequence ID" value="NZ_FMSH01000486.1"/>
</dbReference>
<proteinExistence type="inferred from homology"/>